<sequence length="189" mass="21049">MPEQPPLPVAPAVTALARCALTTAALTARRSIHQPRRHVGLELHFADGNAPRVYRETVVDRPATRDPSVLVVCFRLRAVRGRGHDLFRLESELNTPLFVGFPGFVSKLWLAHDASGQYRGLYEWDDAGMAEDYVRALWWVLAMVSHRDSIHYAITPGLRRDQLLHAPEATEQGGVPAWARLTAAVRSIA</sequence>
<dbReference type="Proteomes" id="UP000319514">
    <property type="component" value="Unassembled WGS sequence"/>
</dbReference>
<reference evidence="1 2" key="1">
    <citation type="submission" date="2019-06" db="EMBL/GenBank/DDBJ databases">
        <title>Sequencing the genomes of 1000 actinobacteria strains.</title>
        <authorList>
            <person name="Klenk H.-P."/>
        </authorList>
    </citation>
    <scope>NUCLEOTIDE SEQUENCE [LARGE SCALE GENOMIC DNA]</scope>
    <source>
        <strain evidence="1 2">DSM 18082</strain>
    </source>
</reference>
<protein>
    <submittedName>
        <fullName evidence="1">Uncharacterized protein</fullName>
    </submittedName>
</protein>
<dbReference type="RefSeq" id="WP_141789567.1">
    <property type="nucleotide sequence ID" value="NZ_BAAAKX010000012.1"/>
</dbReference>
<dbReference type="EMBL" id="VFOQ01000001">
    <property type="protein sequence ID" value="TQL61834.1"/>
    <property type="molecule type" value="Genomic_DNA"/>
</dbReference>
<dbReference type="InterPro" id="IPR011008">
    <property type="entry name" value="Dimeric_a/b-barrel"/>
</dbReference>
<name>A0A542ZN71_9MICO</name>
<dbReference type="OrthoDB" id="4124240at2"/>
<dbReference type="Gene3D" id="3.30.70.100">
    <property type="match status" value="1"/>
</dbReference>
<dbReference type="AlphaFoldDB" id="A0A542ZN71"/>
<keyword evidence="2" id="KW-1185">Reference proteome</keyword>
<dbReference type="SUPFAM" id="SSF54909">
    <property type="entry name" value="Dimeric alpha+beta barrel"/>
    <property type="match status" value="1"/>
</dbReference>
<comment type="caution">
    <text evidence="1">The sequence shown here is derived from an EMBL/GenBank/DDBJ whole genome shotgun (WGS) entry which is preliminary data.</text>
</comment>
<proteinExistence type="predicted"/>
<evidence type="ECO:0000313" key="1">
    <source>
        <dbReference type="EMBL" id="TQL61834.1"/>
    </source>
</evidence>
<accession>A0A542ZN71</accession>
<gene>
    <name evidence="1" type="ORF">FB474_3254</name>
</gene>
<organism evidence="1 2">
    <name type="scientific">Oryzihumus leptocrescens</name>
    <dbReference type="NCBI Taxonomy" id="297536"/>
    <lineage>
        <taxon>Bacteria</taxon>
        <taxon>Bacillati</taxon>
        <taxon>Actinomycetota</taxon>
        <taxon>Actinomycetes</taxon>
        <taxon>Micrococcales</taxon>
        <taxon>Intrasporangiaceae</taxon>
        <taxon>Oryzihumus</taxon>
    </lineage>
</organism>
<evidence type="ECO:0000313" key="2">
    <source>
        <dbReference type="Proteomes" id="UP000319514"/>
    </source>
</evidence>